<evidence type="ECO:0000256" key="1">
    <source>
        <dbReference type="SAM" id="Phobius"/>
    </source>
</evidence>
<evidence type="ECO:0000313" key="4">
    <source>
        <dbReference type="RefSeq" id="XP_050552348.1"/>
    </source>
</evidence>
<dbReference type="AlphaFoldDB" id="A0A9R0DSB3"/>
<accession>A0A9R0DSB3</accession>
<dbReference type="RefSeq" id="XP_050552348.1">
    <property type="nucleotide sequence ID" value="XM_050696391.1"/>
</dbReference>
<gene>
    <name evidence="4" type="primary">LOC126911132</name>
</gene>
<dbReference type="Proteomes" id="UP000829999">
    <property type="component" value="Chromosome 10"/>
</dbReference>
<organism evidence="3 4">
    <name type="scientific">Spodoptera frugiperda</name>
    <name type="common">Fall armyworm</name>
    <dbReference type="NCBI Taxonomy" id="7108"/>
    <lineage>
        <taxon>Eukaryota</taxon>
        <taxon>Metazoa</taxon>
        <taxon>Ecdysozoa</taxon>
        <taxon>Arthropoda</taxon>
        <taxon>Hexapoda</taxon>
        <taxon>Insecta</taxon>
        <taxon>Pterygota</taxon>
        <taxon>Neoptera</taxon>
        <taxon>Endopterygota</taxon>
        <taxon>Lepidoptera</taxon>
        <taxon>Glossata</taxon>
        <taxon>Ditrysia</taxon>
        <taxon>Noctuoidea</taxon>
        <taxon>Noctuidae</taxon>
        <taxon>Amphipyrinae</taxon>
        <taxon>Spodoptera</taxon>
    </lineage>
</organism>
<keyword evidence="1" id="KW-0472">Membrane</keyword>
<proteinExistence type="predicted"/>
<sequence length="104" mass="11905">MKMFGTLCAVSWMLKNCIWQTILNWQCEQFYTAVQKAQDVCAVILMSSCADDKKQLCKNVLRLHRASFSKIRVCGLFYLDAALQLSLMSLVTNYTIVLLQFALL</sequence>
<feature type="transmembrane region" description="Helical" evidence="1">
    <location>
        <begin position="75"/>
        <end position="103"/>
    </location>
</feature>
<dbReference type="CTD" id="100174821"/>
<feature type="chain" id="PRO_5040457253" evidence="2">
    <location>
        <begin position="20"/>
        <end position="104"/>
    </location>
</feature>
<dbReference type="OrthoDB" id="7490805at2759"/>
<feature type="signal peptide" evidence="2">
    <location>
        <begin position="1"/>
        <end position="19"/>
    </location>
</feature>
<evidence type="ECO:0000313" key="3">
    <source>
        <dbReference type="Proteomes" id="UP000829999"/>
    </source>
</evidence>
<reference evidence="4" key="1">
    <citation type="submission" date="2025-08" db="UniProtKB">
        <authorList>
            <consortium name="RefSeq"/>
        </authorList>
    </citation>
    <scope>IDENTIFICATION</scope>
    <source>
        <tissue evidence="4">Whole larval tissue</tissue>
    </source>
</reference>
<keyword evidence="2" id="KW-0732">Signal</keyword>
<protein>
    <submittedName>
        <fullName evidence="4">Uncharacterized protein LOC126911132</fullName>
    </submittedName>
</protein>
<dbReference type="GeneID" id="126911132"/>
<keyword evidence="3" id="KW-1185">Reference proteome</keyword>
<keyword evidence="1" id="KW-1133">Transmembrane helix</keyword>
<evidence type="ECO:0000256" key="2">
    <source>
        <dbReference type="SAM" id="SignalP"/>
    </source>
</evidence>
<name>A0A9R0DSB3_SPOFR</name>
<keyword evidence="1" id="KW-0812">Transmembrane</keyword>